<dbReference type="KEGG" id="nnu:104595295"/>
<dbReference type="PANTHER" id="PTHR31672">
    <property type="entry name" value="BNACNNG10540D PROTEIN"/>
    <property type="match status" value="1"/>
</dbReference>
<dbReference type="PROSITE" id="PS50181">
    <property type="entry name" value="FBOX"/>
    <property type="match status" value="1"/>
</dbReference>
<name>A0A1U7ZLX9_NELNU</name>
<dbReference type="GO" id="GO:0004842">
    <property type="term" value="F:ubiquitin-protein transferase activity"/>
    <property type="evidence" value="ECO:0000318"/>
    <property type="project" value="GO_Central"/>
</dbReference>
<dbReference type="OMA" id="KKRWHRD"/>
<dbReference type="eggNOG" id="ENOG502QYR9">
    <property type="taxonomic scope" value="Eukaryota"/>
</dbReference>
<dbReference type="RefSeq" id="XP_010254274.1">
    <property type="nucleotide sequence ID" value="XM_010255972.2"/>
</dbReference>
<dbReference type="SMART" id="SM00256">
    <property type="entry name" value="FBOX"/>
    <property type="match status" value="1"/>
</dbReference>
<reference evidence="2" key="1">
    <citation type="submission" date="2025-08" db="UniProtKB">
        <authorList>
            <consortium name="RefSeq"/>
        </authorList>
    </citation>
    <scope>IDENTIFICATION</scope>
</reference>
<evidence type="ECO:0000313" key="2">
    <source>
        <dbReference type="RefSeq" id="XP_010254274.1"/>
    </source>
</evidence>
<keyword evidence="1" id="KW-1185">Reference proteome</keyword>
<dbReference type="GO" id="GO:0031146">
    <property type="term" value="P:SCF-dependent proteasomal ubiquitin-dependent protein catabolic process"/>
    <property type="evidence" value="ECO:0000318"/>
    <property type="project" value="GO_Central"/>
</dbReference>
<dbReference type="GeneID" id="104595295"/>
<accession>A0A1U7ZLX9</accession>
<dbReference type="AlphaFoldDB" id="A0A1U7ZLX9"/>
<dbReference type="OrthoDB" id="661089at2759"/>
<dbReference type="InterPro" id="IPR001810">
    <property type="entry name" value="F-box_dom"/>
</dbReference>
<organism evidence="1 2">
    <name type="scientific">Nelumbo nucifera</name>
    <name type="common">Sacred lotus</name>
    <dbReference type="NCBI Taxonomy" id="4432"/>
    <lineage>
        <taxon>Eukaryota</taxon>
        <taxon>Viridiplantae</taxon>
        <taxon>Streptophyta</taxon>
        <taxon>Embryophyta</taxon>
        <taxon>Tracheophyta</taxon>
        <taxon>Spermatophyta</taxon>
        <taxon>Magnoliopsida</taxon>
        <taxon>Proteales</taxon>
        <taxon>Nelumbonaceae</taxon>
        <taxon>Nelumbo</taxon>
    </lineage>
</organism>
<dbReference type="InterPro" id="IPR050796">
    <property type="entry name" value="SCF_F-box_component"/>
</dbReference>
<dbReference type="FunCoup" id="A0A1U7ZLX9">
    <property type="interactions" value="31"/>
</dbReference>
<dbReference type="Proteomes" id="UP000189703">
    <property type="component" value="Unplaced"/>
</dbReference>
<dbReference type="InterPro" id="IPR036047">
    <property type="entry name" value="F-box-like_dom_sf"/>
</dbReference>
<sequence>MDGSRNLTSNSLGLCLLPSELIQEILLRLVLPEIIRLRTVCKTLTSVISAEDFRREYNSRSSSDSWLFVYKKRSPRNSLLHGFTDRSDRWFKLQVAEFLFPAVPPGEDLYFLTASGNFFLFASNNRREVIAVNLKSNTVKRIPPSPLGPRGTSSWRRSGLKLIAGPPGSDRFQFLFADLYENRPTLFVYGSETDTWRSMEAIERETNQPGVTEKGTVFLSVVHRRTESVVIALGPEREKPMVLRPRFDGGGVEERLAVGFGTADASDQLHVYGDGDMVIIRSELVHGRTRKMRMFTCIELWRLSVDGRVWELVSKVPSGLVNRIKKAYGVMTGCLEERDGIIRVVLVSNCEGLWDLIWLTYDLRMGNWALVPLPEFRMEGLNMAGIALSSGLSLF</sequence>
<dbReference type="SUPFAM" id="SSF81383">
    <property type="entry name" value="F-box domain"/>
    <property type="match status" value="1"/>
</dbReference>
<evidence type="ECO:0000313" key="1">
    <source>
        <dbReference type="Proteomes" id="UP000189703"/>
    </source>
</evidence>
<dbReference type="Pfam" id="PF00646">
    <property type="entry name" value="F-box"/>
    <property type="match status" value="1"/>
</dbReference>
<gene>
    <name evidence="2" type="primary">LOC104595295</name>
</gene>
<proteinExistence type="predicted"/>
<protein>
    <submittedName>
        <fullName evidence="2">Uncharacterized protein LOC104595295</fullName>
    </submittedName>
</protein>